<dbReference type="GO" id="GO:0005524">
    <property type="term" value="F:ATP binding"/>
    <property type="evidence" value="ECO:0007669"/>
    <property type="project" value="InterPro"/>
</dbReference>
<dbReference type="Gene3D" id="1.10.510.10">
    <property type="entry name" value="Transferase(Phosphotransferase) domain 1"/>
    <property type="match status" value="1"/>
</dbReference>
<protein>
    <submittedName>
        <fullName evidence="3">Formylglycine-generating enzyme, required for sulfatase activity, contains SUMF1/FGE domain</fullName>
    </submittedName>
</protein>
<dbReference type="PROSITE" id="PS50011">
    <property type="entry name" value="PROTEIN_KINASE_DOM"/>
    <property type="match status" value="1"/>
</dbReference>
<feature type="domain" description="Protein kinase" evidence="2">
    <location>
        <begin position="1"/>
        <end position="341"/>
    </location>
</feature>
<dbReference type="InterPro" id="IPR000719">
    <property type="entry name" value="Prot_kinase_dom"/>
</dbReference>
<reference evidence="3 4" key="1">
    <citation type="submission" date="2016-10" db="EMBL/GenBank/DDBJ databases">
        <authorList>
            <person name="de Groot N.N."/>
        </authorList>
    </citation>
    <scope>NUCLEOTIDE SEQUENCE [LARGE SCALE GENOMIC DNA]</scope>
    <source>
        <strain evidence="3 4">R-24608</strain>
    </source>
</reference>
<gene>
    <name evidence="3" type="ORF">SAMN04489707_102519</name>
</gene>
<evidence type="ECO:0000256" key="1">
    <source>
        <dbReference type="SAM" id="MobiDB-lite"/>
    </source>
</evidence>
<dbReference type="SUPFAM" id="SSF56112">
    <property type="entry name" value="Protein kinase-like (PK-like)"/>
    <property type="match status" value="1"/>
</dbReference>
<dbReference type="RefSeq" id="WP_158447360.1">
    <property type="nucleotide sequence ID" value="NZ_CYIG01000033.1"/>
</dbReference>
<dbReference type="SUPFAM" id="SSF56436">
    <property type="entry name" value="C-type lectin-like"/>
    <property type="match status" value="1"/>
</dbReference>
<evidence type="ECO:0000313" key="3">
    <source>
        <dbReference type="EMBL" id="SFU83429.1"/>
    </source>
</evidence>
<dbReference type="GO" id="GO:0004672">
    <property type="term" value="F:protein kinase activity"/>
    <property type="evidence" value="ECO:0007669"/>
    <property type="project" value="InterPro"/>
</dbReference>
<dbReference type="EMBL" id="FPBX01000025">
    <property type="protein sequence ID" value="SFU83429.1"/>
    <property type="molecule type" value="Genomic_DNA"/>
</dbReference>
<dbReference type="InterPro" id="IPR042095">
    <property type="entry name" value="SUMF_sf"/>
</dbReference>
<feature type="region of interest" description="Disordered" evidence="1">
    <location>
        <begin position="366"/>
        <end position="395"/>
    </location>
</feature>
<dbReference type="Proteomes" id="UP000183656">
    <property type="component" value="Unassembled WGS sequence"/>
</dbReference>
<dbReference type="STRING" id="343013.SAMN04489707_102519"/>
<dbReference type="InterPro" id="IPR011009">
    <property type="entry name" value="Kinase-like_dom_sf"/>
</dbReference>
<evidence type="ECO:0000313" key="4">
    <source>
        <dbReference type="Proteomes" id="UP000183656"/>
    </source>
</evidence>
<dbReference type="AlphaFoldDB" id="A0A1I7JE12"/>
<dbReference type="InterPro" id="IPR016187">
    <property type="entry name" value="CTDL_fold"/>
</dbReference>
<dbReference type="Gene3D" id="3.90.1580.10">
    <property type="entry name" value="paralog of FGE (formylglycine-generating enzyme)"/>
    <property type="match status" value="1"/>
</dbReference>
<keyword evidence="4" id="KW-1185">Reference proteome</keyword>
<evidence type="ECO:0000259" key="2">
    <source>
        <dbReference type="PROSITE" id="PS50011"/>
    </source>
</evidence>
<proteinExistence type="predicted"/>
<sequence length="589" mass="66137">MTTKTWEQIEQLFNPHRAVPKMSKSQGAIEFWREWDDEHRRAIWVKRYLSHNGINLDAFNDTEAEWLTRLANHKVPYTYRAALIERQGTLLAEPSRTTIKTVDCGPTLDDWLHTPVHTGAALHAHCLVQPEAFLQLALGILTALDCVHKFHLVHCDIHPGNITLPVHLAPQPQPGCMDMYVRWDDITLIDFGYALNTRSLPSTTLPMQHQGDGVRLSPHLQAILAAVEKDAQARLKPGERWENVWLTPAWWQCLDAPSPLEAFRQLDWREDLYQLGCMLADIRDGTGVADHLEGRTIRTSQVSAVQQLVEALPGQLTHWGSHACPRERPHTRYIHNIQAALDDARRQGRACPKEFRLNARDFDSQPRQAAIAVPSSPARVETVPPTRTHQPPPPTTPFFPAMVPLRSAATTEGPLAISGTPITWRQWLAACQHNPELHCPPLVHDAELSPSLLDAPITHVSYLDCLAYIETVNHIVTQHGTEHRLRLLTAEEWALAVATDDAARAPAVLPAQPVTQWPVNSHGLAGLHGPLWQWTGTQPHRNWAQVRGGTQGGSPMPAMDHYPTHWRSPRITLRLACHLPYRPSPPGQQ</sequence>
<accession>A0A1I7JE12</accession>
<organism evidence="3 4">
    <name type="scientific">Paenacidovorax caeni</name>
    <dbReference type="NCBI Taxonomy" id="343013"/>
    <lineage>
        <taxon>Bacteria</taxon>
        <taxon>Pseudomonadati</taxon>
        <taxon>Pseudomonadota</taxon>
        <taxon>Betaproteobacteria</taxon>
        <taxon>Burkholderiales</taxon>
        <taxon>Comamonadaceae</taxon>
        <taxon>Paenacidovorax</taxon>
    </lineage>
</organism>
<name>A0A1I7JE12_9BURK</name>